<evidence type="ECO:0000256" key="1">
    <source>
        <dbReference type="ARBA" id="ARBA00022690"/>
    </source>
</evidence>
<sequence length="98" mass="10926">MKLILISLLVLTISLVDSAFVPTVPSLSDDDFFNEEDCAPNETFRDCGNHPICDRTCDNITDPYLTCPPICVRRCVCDSGFVRDGNGDCIAERECYNK</sequence>
<keyword evidence="6" id="KW-1185">Reference proteome</keyword>
<comment type="caution">
    <text evidence="5">The sequence shown here is derived from an EMBL/GenBank/DDBJ whole genome shotgun (WGS) entry which is preliminary data.</text>
</comment>
<gene>
    <name evidence="5" type="primary">IXCI</name>
    <name evidence="5" type="ORF">Bhyg_04209</name>
</gene>
<dbReference type="InterPro" id="IPR002919">
    <property type="entry name" value="TIL_dom"/>
</dbReference>
<feature type="signal peptide" evidence="3">
    <location>
        <begin position="1"/>
        <end position="18"/>
    </location>
</feature>
<keyword evidence="2" id="KW-1015">Disulfide bond</keyword>
<dbReference type="EMBL" id="WJQU01000001">
    <property type="protein sequence ID" value="KAJ6648977.1"/>
    <property type="molecule type" value="Genomic_DNA"/>
</dbReference>
<dbReference type="InterPro" id="IPR036084">
    <property type="entry name" value="Ser_inhib-like_sf"/>
</dbReference>
<keyword evidence="1" id="KW-0646">Protease inhibitor</keyword>
<dbReference type="GO" id="GO:0030414">
    <property type="term" value="F:peptidase inhibitor activity"/>
    <property type="evidence" value="ECO:0007669"/>
    <property type="project" value="UniProtKB-KW"/>
</dbReference>
<protein>
    <submittedName>
        <fullName evidence="5">Chymotrypsin-elastase inhibitor ixodidin</fullName>
    </submittedName>
</protein>
<evidence type="ECO:0000256" key="2">
    <source>
        <dbReference type="ARBA" id="ARBA00023157"/>
    </source>
</evidence>
<organism evidence="5 6">
    <name type="scientific">Pseudolycoriella hygida</name>
    <dbReference type="NCBI Taxonomy" id="35572"/>
    <lineage>
        <taxon>Eukaryota</taxon>
        <taxon>Metazoa</taxon>
        <taxon>Ecdysozoa</taxon>
        <taxon>Arthropoda</taxon>
        <taxon>Hexapoda</taxon>
        <taxon>Insecta</taxon>
        <taxon>Pterygota</taxon>
        <taxon>Neoptera</taxon>
        <taxon>Endopterygota</taxon>
        <taxon>Diptera</taxon>
        <taxon>Nematocera</taxon>
        <taxon>Sciaroidea</taxon>
        <taxon>Sciaridae</taxon>
        <taxon>Pseudolycoriella</taxon>
    </lineage>
</organism>
<keyword evidence="3" id="KW-0732">Signal</keyword>
<proteinExistence type="predicted"/>
<dbReference type="AlphaFoldDB" id="A0A9Q0NEU8"/>
<reference evidence="5" key="1">
    <citation type="submission" date="2022-07" db="EMBL/GenBank/DDBJ databases">
        <authorList>
            <person name="Trinca V."/>
            <person name="Uliana J.V.C."/>
            <person name="Torres T.T."/>
            <person name="Ward R.J."/>
            <person name="Monesi N."/>
        </authorList>
    </citation>
    <scope>NUCLEOTIDE SEQUENCE</scope>
    <source>
        <strain evidence="5">HSMRA1968</strain>
        <tissue evidence="5">Whole embryos</tissue>
    </source>
</reference>
<dbReference type="Pfam" id="PF01826">
    <property type="entry name" value="TIL"/>
    <property type="match status" value="1"/>
</dbReference>
<feature type="chain" id="PRO_5040159443" evidence="3">
    <location>
        <begin position="19"/>
        <end position="98"/>
    </location>
</feature>
<dbReference type="OrthoDB" id="6236007at2759"/>
<dbReference type="InterPro" id="IPR051368">
    <property type="entry name" value="SerProtInhib-TIL_Domain"/>
</dbReference>
<dbReference type="PANTHER" id="PTHR23259">
    <property type="entry name" value="RIDDLE"/>
    <property type="match status" value="1"/>
</dbReference>
<dbReference type="CDD" id="cd19941">
    <property type="entry name" value="TIL"/>
    <property type="match status" value="1"/>
</dbReference>
<feature type="domain" description="TIL" evidence="4">
    <location>
        <begin position="38"/>
        <end position="95"/>
    </location>
</feature>
<evidence type="ECO:0000313" key="5">
    <source>
        <dbReference type="EMBL" id="KAJ6648977.1"/>
    </source>
</evidence>
<evidence type="ECO:0000259" key="4">
    <source>
        <dbReference type="Pfam" id="PF01826"/>
    </source>
</evidence>
<evidence type="ECO:0000256" key="3">
    <source>
        <dbReference type="SAM" id="SignalP"/>
    </source>
</evidence>
<dbReference type="PANTHER" id="PTHR23259:SF70">
    <property type="entry name" value="ACCESSORY GLAND PROTEIN ACP62F-RELATED"/>
    <property type="match status" value="1"/>
</dbReference>
<dbReference type="Gene3D" id="2.10.25.10">
    <property type="entry name" value="Laminin"/>
    <property type="match status" value="1"/>
</dbReference>
<evidence type="ECO:0000313" key="6">
    <source>
        <dbReference type="Proteomes" id="UP001151699"/>
    </source>
</evidence>
<dbReference type="SUPFAM" id="SSF57567">
    <property type="entry name" value="Serine protease inhibitors"/>
    <property type="match status" value="1"/>
</dbReference>
<accession>A0A9Q0NEU8</accession>
<dbReference type="Proteomes" id="UP001151699">
    <property type="component" value="Chromosome A"/>
</dbReference>
<name>A0A9Q0NEU8_9DIPT</name>